<evidence type="ECO:0000256" key="3">
    <source>
        <dbReference type="PROSITE-ProRule" id="PRU01091"/>
    </source>
</evidence>
<feature type="DNA-binding region" description="OmpR/PhoB-type" evidence="3">
    <location>
        <begin position="125"/>
        <end position="223"/>
    </location>
</feature>
<feature type="domain" description="OmpR/PhoB-type" evidence="5">
    <location>
        <begin position="125"/>
        <end position="223"/>
    </location>
</feature>
<reference evidence="7" key="1">
    <citation type="journal article" date="2019" name="Int. J. Syst. Evol. Microbiol.">
        <title>The Global Catalogue of Microorganisms (GCM) 10K type strain sequencing project: providing services to taxonomists for standard genome sequencing and annotation.</title>
        <authorList>
            <consortium name="The Broad Institute Genomics Platform"/>
            <consortium name="The Broad Institute Genome Sequencing Center for Infectious Disease"/>
            <person name="Wu L."/>
            <person name="Ma J."/>
        </authorList>
    </citation>
    <scope>NUCLEOTIDE SEQUENCE [LARGE SCALE GENOMIC DNA]</scope>
    <source>
        <strain evidence="7">NBRC 101365</strain>
    </source>
</reference>
<feature type="modified residue" description="4-aspartylphosphate" evidence="2">
    <location>
        <position position="51"/>
    </location>
</feature>
<dbReference type="Proteomes" id="UP001156882">
    <property type="component" value="Unassembled WGS sequence"/>
</dbReference>
<dbReference type="InterPro" id="IPR001867">
    <property type="entry name" value="OmpR/PhoB-type_DNA-bd"/>
</dbReference>
<evidence type="ECO:0000259" key="5">
    <source>
        <dbReference type="PROSITE" id="PS51755"/>
    </source>
</evidence>
<name>A0ABQ6CKT0_9HYPH</name>
<dbReference type="GO" id="GO:0003677">
    <property type="term" value="F:DNA binding"/>
    <property type="evidence" value="ECO:0007669"/>
    <property type="project" value="UniProtKB-KW"/>
</dbReference>
<evidence type="ECO:0000259" key="4">
    <source>
        <dbReference type="PROSITE" id="PS50110"/>
    </source>
</evidence>
<dbReference type="PROSITE" id="PS51755">
    <property type="entry name" value="OMPR_PHOB"/>
    <property type="match status" value="1"/>
</dbReference>
<dbReference type="InterPro" id="IPR039420">
    <property type="entry name" value="WalR-like"/>
</dbReference>
<evidence type="ECO:0000313" key="6">
    <source>
        <dbReference type="EMBL" id="GLS20943.1"/>
    </source>
</evidence>
<keyword evidence="1 3" id="KW-0238">DNA-binding</keyword>
<dbReference type="Gene3D" id="3.40.50.2300">
    <property type="match status" value="1"/>
</dbReference>
<dbReference type="CDD" id="cd00383">
    <property type="entry name" value="trans_reg_C"/>
    <property type="match status" value="1"/>
</dbReference>
<feature type="domain" description="Response regulatory" evidence="4">
    <location>
        <begin position="2"/>
        <end position="116"/>
    </location>
</feature>
<dbReference type="Pfam" id="PF00486">
    <property type="entry name" value="Trans_reg_C"/>
    <property type="match status" value="1"/>
</dbReference>
<dbReference type="PANTHER" id="PTHR48111">
    <property type="entry name" value="REGULATOR OF RPOS"/>
    <property type="match status" value="1"/>
</dbReference>
<sequence length="236" mass="26301">MRILIIEDDDKTAGYLARGLSESGYIVDRAGDGEAGLAMALEGIYDLLVVDRRLPGMEGLELVRRLRQHDAALAILMISAVAATTDRVEGLRAGCDDYLAKPYAFSEVLARIEALSRRSSRGQDPDMLRVGDLTLDLRLRQAIRADRPIPLQHREFLLLQTLMRHADQVVTRSMLTEAAWNYDFEPRGNIIDMHIHRLRRKLDKGFDRPLIQTVPGAGYMIASLASAQTGVPKPPS</sequence>
<dbReference type="PROSITE" id="PS50110">
    <property type="entry name" value="RESPONSE_REGULATORY"/>
    <property type="match status" value="1"/>
</dbReference>
<dbReference type="Gene3D" id="1.10.10.10">
    <property type="entry name" value="Winged helix-like DNA-binding domain superfamily/Winged helix DNA-binding domain"/>
    <property type="match status" value="1"/>
</dbReference>
<gene>
    <name evidence="6" type="ORF">GCM10007874_39600</name>
</gene>
<dbReference type="InterPro" id="IPR036388">
    <property type="entry name" value="WH-like_DNA-bd_sf"/>
</dbReference>
<protein>
    <submittedName>
        <fullName evidence="6">DNA-binding response regulator</fullName>
    </submittedName>
</protein>
<dbReference type="CDD" id="cd19935">
    <property type="entry name" value="REC_OmpR_CusR-like"/>
    <property type="match status" value="1"/>
</dbReference>
<evidence type="ECO:0000256" key="1">
    <source>
        <dbReference type="ARBA" id="ARBA00023125"/>
    </source>
</evidence>
<keyword evidence="7" id="KW-1185">Reference proteome</keyword>
<evidence type="ECO:0000313" key="7">
    <source>
        <dbReference type="Proteomes" id="UP001156882"/>
    </source>
</evidence>
<keyword evidence="2" id="KW-0597">Phosphoprotein</keyword>
<dbReference type="InterPro" id="IPR001789">
    <property type="entry name" value="Sig_transdc_resp-reg_receiver"/>
</dbReference>
<dbReference type="EMBL" id="BSPC01000037">
    <property type="protein sequence ID" value="GLS20943.1"/>
    <property type="molecule type" value="Genomic_DNA"/>
</dbReference>
<evidence type="ECO:0000256" key="2">
    <source>
        <dbReference type="PROSITE-ProRule" id="PRU00169"/>
    </source>
</evidence>
<dbReference type="SMART" id="SM00448">
    <property type="entry name" value="REC"/>
    <property type="match status" value="1"/>
</dbReference>
<comment type="caution">
    <text evidence="6">The sequence shown here is derived from an EMBL/GenBank/DDBJ whole genome shotgun (WGS) entry which is preliminary data.</text>
</comment>
<dbReference type="InterPro" id="IPR011006">
    <property type="entry name" value="CheY-like_superfamily"/>
</dbReference>
<dbReference type="Pfam" id="PF00072">
    <property type="entry name" value="Response_reg"/>
    <property type="match status" value="1"/>
</dbReference>
<dbReference type="SUPFAM" id="SSF52172">
    <property type="entry name" value="CheY-like"/>
    <property type="match status" value="1"/>
</dbReference>
<dbReference type="RefSeq" id="WP_284314020.1">
    <property type="nucleotide sequence ID" value="NZ_BSPC01000037.1"/>
</dbReference>
<dbReference type="SMART" id="SM00862">
    <property type="entry name" value="Trans_reg_C"/>
    <property type="match status" value="1"/>
</dbReference>
<dbReference type="PANTHER" id="PTHR48111:SF76">
    <property type="entry name" value="TWO-COMPONENT RESPONSE REGULATOR"/>
    <property type="match status" value="1"/>
</dbReference>
<organism evidence="6 7">
    <name type="scientific">Labrys miyagiensis</name>
    <dbReference type="NCBI Taxonomy" id="346912"/>
    <lineage>
        <taxon>Bacteria</taxon>
        <taxon>Pseudomonadati</taxon>
        <taxon>Pseudomonadota</taxon>
        <taxon>Alphaproteobacteria</taxon>
        <taxon>Hyphomicrobiales</taxon>
        <taxon>Xanthobacteraceae</taxon>
        <taxon>Labrys</taxon>
    </lineage>
</organism>
<proteinExistence type="predicted"/>
<accession>A0ABQ6CKT0</accession>